<dbReference type="EMBL" id="CADCTR010002268">
    <property type="protein sequence ID" value="CAA9342863.1"/>
    <property type="molecule type" value="Genomic_DNA"/>
</dbReference>
<name>A0A6J4LWQ3_9CHLR</name>
<feature type="non-terminal residue" evidence="1">
    <location>
        <position position="1"/>
    </location>
</feature>
<gene>
    <name evidence="1" type="ORF">AVDCRST_MAG93-6733</name>
</gene>
<protein>
    <submittedName>
        <fullName evidence="1">Uncharacterized protein</fullName>
    </submittedName>
</protein>
<organism evidence="1">
    <name type="scientific">uncultured Chloroflexia bacterium</name>
    <dbReference type="NCBI Taxonomy" id="1672391"/>
    <lineage>
        <taxon>Bacteria</taxon>
        <taxon>Bacillati</taxon>
        <taxon>Chloroflexota</taxon>
        <taxon>Chloroflexia</taxon>
        <taxon>environmental samples</taxon>
    </lineage>
</organism>
<sequence length="105" mass="12115">NDVFCLHAPIRSRAALEERVRTAGRPAAAGRKPGQGRYRRMLGSLQDDSDIDQEWAANSYEDDFLDVYGEKHPVLFDPRLRDAVAPFLRQPPWRGIYHRLGRLLR</sequence>
<evidence type="ECO:0000313" key="1">
    <source>
        <dbReference type="EMBL" id="CAA9342863.1"/>
    </source>
</evidence>
<dbReference type="AlphaFoldDB" id="A0A6J4LWQ3"/>
<accession>A0A6J4LWQ3</accession>
<reference evidence="1" key="1">
    <citation type="submission" date="2020-02" db="EMBL/GenBank/DDBJ databases">
        <authorList>
            <person name="Meier V. D."/>
        </authorList>
    </citation>
    <scope>NUCLEOTIDE SEQUENCE</scope>
    <source>
        <strain evidence="1">AVDCRST_MAG93</strain>
    </source>
</reference>
<proteinExistence type="predicted"/>